<evidence type="ECO:0000256" key="1">
    <source>
        <dbReference type="SAM" id="MobiDB-lite"/>
    </source>
</evidence>
<name>A0A165GXQ0_9BASI</name>
<evidence type="ECO:0000313" key="3">
    <source>
        <dbReference type="Proteomes" id="UP000076842"/>
    </source>
</evidence>
<accession>A0A165GXQ0</accession>
<dbReference type="OrthoDB" id="10680427at2759"/>
<sequence>MASSLPPATLSVFNNILSASSSPGAWTAITRSDHGKDKAKATIKSVLASDVSKWASLRNVSPILQLLGLPYCQYMELRYLKSIFGDDYEEDVSDAFRGVVDLGPPASPSSAGASLRAGENVRGGNTGLDNEIEELDHLSPPRKKPRTDSTSATNNPPSSLTNASTSTTKNPSSSVAADSASRTNIPPSSVAAASTSTMNYPPSSVAVASTTNNNTLPSGSISASSRLRIHSPPTKTVVDLTTPSKSPPLLPHLDALQTAISAAISAGWGHSKTHLSPDGSLKPIPEYLRTAEEKCIIRDGQPFERFTYRICAGVTLTAMEIVAVYNVLPTVSMVENIVAHPDVDPVPGGMHYGWYALEEAAGLPMKYRTICGGPYKKLSSAEIEWGCDNCRDKHATCPFTQDMIEELASLQGKDISFANAAAYYSSRYNRFIWTEVDSNMVRIVSERWIQRQQAISSRLNRFDGPTASMVPSKRPLESAVVPTFGGSFAAAASIAFDDNAAKPSGASGDNSVIPIGATAPPSLAQNILPMLTPSPSVDVSQLRAAADEAGIVATRDIKRDSGKVNFIIDMQEHITKFMKELAALKKDRPTVNYSTMDREVKRLQRTLAEFLTAYITS</sequence>
<feature type="compositionally biased region" description="Polar residues" evidence="1">
    <location>
        <begin position="148"/>
        <end position="187"/>
    </location>
</feature>
<proteinExistence type="predicted"/>
<dbReference type="InParanoid" id="A0A165GXQ0"/>
<feature type="compositionally biased region" description="Low complexity" evidence="1">
    <location>
        <begin position="188"/>
        <end position="197"/>
    </location>
</feature>
<dbReference type="AlphaFoldDB" id="A0A165GXQ0"/>
<gene>
    <name evidence="2" type="ORF">CALCODRAFT_508072</name>
</gene>
<dbReference type="Proteomes" id="UP000076842">
    <property type="component" value="Unassembled WGS sequence"/>
</dbReference>
<organism evidence="2 3">
    <name type="scientific">Calocera cornea HHB12733</name>
    <dbReference type="NCBI Taxonomy" id="1353952"/>
    <lineage>
        <taxon>Eukaryota</taxon>
        <taxon>Fungi</taxon>
        <taxon>Dikarya</taxon>
        <taxon>Basidiomycota</taxon>
        <taxon>Agaricomycotina</taxon>
        <taxon>Dacrymycetes</taxon>
        <taxon>Dacrymycetales</taxon>
        <taxon>Dacrymycetaceae</taxon>
        <taxon>Calocera</taxon>
    </lineage>
</organism>
<feature type="region of interest" description="Disordered" evidence="1">
    <location>
        <begin position="103"/>
        <end position="198"/>
    </location>
</feature>
<reference evidence="2 3" key="1">
    <citation type="journal article" date="2016" name="Mol. Biol. Evol.">
        <title>Comparative Genomics of Early-Diverging Mushroom-Forming Fungi Provides Insights into the Origins of Lignocellulose Decay Capabilities.</title>
        <authorList>
            <person name="Nagy L.G."/>
            <person name="Riley R."/>
            <person name="Tritt A."/>
            <person name="Adam C."/>
            <person name="Daum C."/>
            <person name="Floudas D."/>
            <person name="Sun H."/>
            <person name="Yadav J.S."/>
            <person name="Pangilinan J."/>
            <person name="Larsson K.H."/>
            <person name="Matsuura K."/>
            <person name="Barry K."/>
            <person name="Labutti K."/>
            <person name="Kuo R."/>
            <person name="Ohm R.A."/>
            <person name="Bhattacharya S.S."/>
            <person name="Shirouzu T."/>
            <person name="Yoshinaga Y."/>
            <person name="Martin F.M."/>
            <person name="Grigoriev I.V."/>
            <person name="Hibbett D.S."/>
        </authorList>
    </citation>
    <scope>NUCLEOTIDE SEQUENCE [LARGE SCALE GENOMIC DNA]</scope>
    <source>
        <strain evidence="2 3">HHB12733</strain>
    </source>
</reference>
<keyword evidence="3" id="KW-1185">Reference proteome</keyword>
<protein>
    <submittedName>
        <fullName evidence="2">Uncharacterized protein</fullName>
    </submittedName>
</protein>
<dbReference type="EMBL" id="KV423949">
    <property type="protein sequence ID" value="KZT58621.1"/>
    <property type="molecule type" value="Genomic_DNA"/>
</dbReference>
<evidence type="ECO:0000313" key="2">
    <source>
        <dbReference type="EMBL" id="KZT58621.1"/>
    </source>
</evidence>